<evidence type="ECO:0000256" key="2">
    <source>
        <dbReference type="ARBA" id="ARBA00023315"/>
    </source>
</evidence>
<dbReference type="eggNOG" id="KOG4144">
    <property type="taxonomic scope" value="Eukaryota"/>
</dbReference>
<reference evidence="5 6" key="1">
    <citation type="submission" date="2014-02" db="EMBL/GenBank/DDBJ databases">
        <title>The genome sequence of the entomopathogenic fungus Metarhizium robertsii ARSEF 2575.</title>
        <authorList>
            <person name="Giuliano Garisto Donzelli B."/>
            <person name="Roe B.A."/>
            <person name="Macmil S.L."/>
            <person name="Krasnoff S.B."/>
            <person name="Gibson D.M."/>
        </authorList>
    </citation>
    <scope>NUCLEOTIDE SEQUENCE [LARGE SCALE GENOMIC DNA]</scope>
    <source>
        <strain evidence="5 6">ARSEF 2575</strain>
    </source>
</reference>
<dbReference type="PANTHER" id="PTHR10908:SF0">
    <property type="entry name" value="SEROTONIN N-ACETYLTRANSFERASE"/>
    <property type="match status" value="1"/>
</dbReference>
<keyword evidence="1 5" id="KW-0808">Transferase</keyword>
<feature type="domain" description="N-acetyltransferase" evidence="4">
    <location>
        <begin position="141"/>
        <end position="299"/>
    </location>
</feature>
<protein>
    <submittedName>
        <fullName evidence="5">Acetyltransferase (GNAT) domain protein</fullName>
    </submittedName>
</protein>
<evidence type="ECO:0000313" key="6">
    <source>
        <dbReference type="Proteomes" id="UP000030151"/>
    </source>
</evidence>
<dbReference type="HOGENOM" id="CLU_061829_0_1_1"/>
<evidence type="ECO:0000259" key="4">
    <source>
        <dbReference type="PROSITE" id="PS51186"/>
    </source>
</evidence>
<dbReference type="PROSITE" id="PS51186">
    <property type="entry name" value="GNAT"/>
    <property type="match status" value="1"/>
</dbReference>
<dbReference type="GO" id="GO:0004059">
    <property type="term" value="F:aralkylamine N-acetyltransferase activity"/>
    <property type="evidence" value="ECO:0007669"/>
    <property type="project" value="TreeGrafter"/>
</dbReference>
<organism evidence="5 6">
    <name type="scientific">Metarhizium robertsii</name>
    <dbReference type="NCBI Taxonomy" id="568076"/>
    <lineage>
        <taxon>Eukaryota</taxon>
        <taxon>Fungi</taxon>
        <taxon>Dikarya</taxon>
        <taxon>Ascomycota</taxon>
        <taxon>Pezizomycotina</taxon>
        <taxon>Sordariomycetes</taxon>
        <taxon>Hypocreomycetidae</taxon>
        <taxon>Hypocreales</taxon>
        <taxon>Clavicipitaceae</taxon>
        <taxon>Metarhizium</taxon>
    </lineage>
</organism>
<dbReference type="InterPro" id="IPR000182">
    <property type="entry name" value="GNAT_dom"/>
</dbReference>
<dbReference type="OrthoDB" id="30840at2759"/>
<dbReference type="AlphaFoldDB" id="A0A0A1UW42"/>
<name>A0A0A1UW42_9HYPO</name>
<comment type="caution">
    <text evidence="5">The sequence shown here is derived from an EMBL/GenBank/DDBJ whole genome shotgun (WGS) entry which is preliminary data.</text>
</comment>
<evidence type="ECO:0000313" key="5">
    <source>
        <dbReference type="EMBL" id="EXV01820.1"/>
    </source>
</evidence>
<sequence length="314" mass="35195">MDQDSPPRSNNDKTPADKATHTNIDEPKYEARVRPETPQDCAIGDSDEDDEELVEIQRTMTQTRIMRQKSPEELRKKVIPFHWAPMLSPLSPADIDACETLENATMPDQLRHSNREQSLFNMAQIEYRLRKCGSLCMGLFNTYRPRDAKDWWIQTMPHARPVETGRQDGSKRVMFAHIIATLGKHPVVTDDDEQCPPNWRDSAASQSSTLGHQTSGRTICIHSFSVCPEVQGIGIGKAAMKAYIQMMNESGVADRIALVCNEVSISLTGFFTRVGFQKAGKSQLSPAGPGLYNMVLELPGPKALFRLLQDLKPR</sequence>
<proteinExistence type="predicted"/>
<gene>
    <name evidence="5" type="ORF">X797_005339</name>
</gene>
<dbReference type="InterPro" id="IPR051635">
    <property type="entry name" value="SNAT-like"/>
</dbReference>
<dbReference type="SUPFAM" id="SSF55729">
    <property type="entry name" value="Acyl-CoA N-acyltransferases (Nat)"/>
    <property type="match status" value="1"/>
</dbReference>
<dbReference type="GO" id="GO:0005737">
    <property type="term" value="C:cytoplasm"/>
    <property type="evidence" value="ECO:0007669"/>
    <property type="project" value="TreeGrafter"/>
</dbReference>
<dbReference type="EMBL" id="JELW01000007">
    <property type="protein sequence ID" value="EXV01820.1"/>
    <property type="molecule type" value="Genomic_DNA"/>
</dbReference>
<keyword evidence="2" id="KW-0012">Acyltransferase</keyword>
<dbReference type="Pfam" id="PF00583">
    <property type="entry name" value="Acetyltransf_1"/>
    <property type="match status" value="1"/>
</dbReference>
<evidence type="ECO:0000256" key="1">
    <source>
        <dbReference type="ARBA" id="ARBA00022679"/>
    </source>
</evidence>
<evidence type="ECO:0000256" key="3">
    <source>
        <dbReference type="SAM" id="MobiDB-lite"/>
    </source>
</evidence>
<dbReference type="Gene3D" id="3.40.630.30">
    <property type="match status" value="1"/>
</dbReference>
<dbReference type="InterPro" id="IPR016181">
    <property type="entry name" value="Acyl_CoA_acyltransferase"/>
</dbReference>
<feature type="region of interest" description="Disordered" evidence="3">
    <location>
        <begin position="1"/>
        <end position="50"/>
    </location>
</feature>
<feature type="compositionally biased region" description="Basic and acidic residues" evidence="3">
    <location>
        <begin position="10"/>
        <end position="37"/>
    </location>
</feature>
<dbReference type="PANTHER" id="PTHR10908">
    <property type="entry name" value="SEROTONIN N-ACETYLTRANSFERASE"/>
    <property type="match status" value="1"/>
</dbReference>
<accession>A0A0A1UW42</accession>
<dbReference type="Proteomes" id="UP000030151">
    <property type="component" value="Unassembled WGS sequence"/>
</dbReference>